<name>A0A7W6A1M6_9SPHN</name>
<keyword evidence="3" id="KW-0472">Membrane</keyword>
<organism evidence="6 7">
    <name type="scientific">Novosphingobium hassiacum</name>
    <dbReference type="NCBI Taxonomy" id="173676"/>
    <lineage>
        <taxon>Bacteria</taxon>
        <taxon>Pseudomonadati</taxon>
        <taxon>Pseudomonadota</taxon>
        <taxon>Alphaproteobacteria</taxon>
        <taxon>Sphingomonadales</taxon>
        <taxon>Sphingomonadaceae</taxon>
        <taxon>Novosphingobium</taxon>
    </lineage>
</organism>
<evidence type="ECO:0000259" key="5">
    <source>
        <dbReference type="PROSITE" id="PS50125"/>
    </source>
</evidence>
<dbReference type="CDD" id="cd00060">
    <property type="entry name" value="FHA"/>
    <property type="match status" value="1"/>
</dbReference>
<dbReference type="CDD" id="cd07302">
    <property type="entry name" value="CHD"/>
    <property type="match status" value="1"/>
</dbReference>
<evidence type="ECO:0000256" key="3">
    <source>
        <dbReference type="ARBA" id="ARBA00023136"/>
    </source>
</evidence>
<dbReference type="PROSITE" id="PS50125">
    <property type="entry name" value="GUANYLATE_CYCLASE_2"/>
    <property type="match status" value="1"/>
</dbReference>
<dbReference type="InterPro" id="IPR001054">
    <property type="entry name" value="A/G_cyclase"/>
</dbReference>
<dbReference type="EMBL" id="JACICY010000007">
    <property type="protein sequence ID" value="MBB3861615.1"/>
    <property type="molecule type" value="Genomic_DNA"/>
</dbReference>
<comment type="caution">
    <text evidence="6">The sequence shown here is derived from an EMBL/GenBank/DDBJ whole genome shotgun (WGS) entry which is preliminary data.</text>
</comment>
<evidence type="ECO:0000256" key="2">
    <source>
        <dbReference type="ARBA" id="ARBA00022475"/>
    </source>
</evidence>
<protein>
    <submittedName>
        <fullName evidence="6">Adenylate cyclase</fullName>
        <ecNumber evidence="6">4.6.1.1</ecNumber>
    </submittedName>
</protein>
<sequence length="321" mass="34686">MNAEDCDTFLRVELLGQASEIPIARLGICGFGRAASNTVVIDDSLASREHAIIRRNATGHCILNDLGSTNGTWLNGRPVQSPTQLKSGDKVQIGRHVLEFVQTMVPVELPDPMAGRTQFFMDKQLVSAVVIDIRGFTKLSADMGEQAIGAMMSDINREAGRVLDAAGVWSTKFIGDAILALWVHPANAIGRRDVVTVLDVISSYQEIFRLAERQHQPPRPLRFGCGYNVGMATIGNIGSSGAADFTAMGEAVNIAFRLETGTKDSGCDILIAQEVFRSLADVRFHPEPMIDVDLKGYAHPTVAYPLNFSGTGPFIEALLSA</sequence>
<dbReference type="GO" id="GO:0035556">
    <property type="term" value="P:intracellular signal transduction"/>
    <property type="evidence" value="ECO:0007669"/>
    <property type="project" value="InterPro"/>
</dbReference>
<dbReference type="InterPro" id="IPR000253">
    <property type="entry name" value="FHA_dom"/>
</dbReference>
<evidence type="ECO:0000259" key="4">
    <source>
        <dbReference type="PROSITE" id="PS50006"/>
    </source>
</evidence>
<reference evidence="6 7" key="1">
    <citation type="submission" date="2020-08" db="EMBL/GenBank/DDBJ databases">
        <title>Genomic Encyclopedia of Type Strains, Phase IV (KMG-IV): sequencing the most valuable type-strain genomes for metagenomic binning, comparative biology and taxonomic classification.</title>
        <authorList>
            <person name="Goeker M."/>
        </authorList>
    </citation>
    <scope>NUCLEOTIDE SEQUENCE [LARGE SCALE GENOMIC DNA]</scope>
    <source>
        <strain evidence="6 7">DSM 14552</strain>
    </source>
</reference>
<accession>A0A7W6A1M6</accession>
<gene>
    <name evidence="6" type="ORF">GGQ88_002903</name>
</gene>
<dbReference type="PANTHER" id="PTHR43081">
    <property type="entry name" value="ADENYLATE CYCLASE, TERMINAL-DIFFERENTIATION SPECIFIC-RELATED"/>
    <property type="match status" value="1"/>
</dbReference>
<evidence type="ECO:0000313" key="6">
    <source>
        <dbReference type="EMBL" id="MBB3861615.1"/>
    </source>
</evidence>
<dbReference type="Gene3D" id="2.60.200.20">
    <property type="match status" value="1"/>
</dbReference>
<dbReference type="AlphaFoldDB" id="A0A7W6A1M6"/>
<dbReference type="InterPro" id="IPR008984">
    <property type="entry name" value="SMAD_FHA_dom_sf"/>
</dbReference>
<dbReference type="EC" id="4.6.1.1" evidence="6"/>
<comment type="subcellular location">
    <subcellularLocation>
        <location evidence="1">Cell membrane</location>
        <topology evidence="1">Multi-pass membrane protein</topology>
    </subcellularLocation>
</comment>
<feature type="domain" description="FHA" evidence="4">
    <location>
        <begin position="29"/>
        <end position="79"/>
    </location>
</feature>
<dbReference type="InterPro" id="IPR029787">
    <property type="entry name" value="Nucleotide_cyclase"/>
</dbReference>
<feature type="domain" description="Guanylate cyclase" evidence="5">
    <location>
        <begin position="127"/>
        <end position="259"/>
    </location>
</feature>
<dbReference type="GO" id="GO:0005886">
    <property type="term" value="C:plasma membrane"/>
    <property type="evidence" value="ECO:0007669"/>
    <property type="project" value="UniProtKB-SubCell"/>
</dbReference>
<proteinExistence type="predicted"/>
<dbReference type="InterPro" id="IPR050697">
    <property type="entry name" value="Adenylyl/Guanylyl_Cyclase_3/4"/>
</dbReference>
<dbReference type="Gene3D" id="3.30.70.1230">
    <property type="entry name" value="Nucleotide cyclase"/>
    <property type="match status" value="1"/>
</dbReference>
<dbReference type="Proteomes" id="UP000562395">
    <property type="component" value="Unassembled WGS sequence"/>
</dbReference>
<keyword evidence="2" id="KW-1003">Cell membrane</keyword>
<dbReference type="PANTHER" id="PTHR43081:SF17">
    <property type="entry name" value="BLL5647 PROTEIN"/>
    <property type="match status" value="1"/>
</dbReference>
<dbReference type="GO" id="GO:0004016">
    <property type="term" value="F:adenylate cyclase activity"/>
    <property type="evidence" value="ECO:0007669"/>
    <property type="project" value="UniProtKB-EC"/>
</dbReference>
<evidence type="ECO:0000256" key="1">
    <source>
        <dbReference type="ARBA" id="ARBA00004651"/>
    </source>
</evidence>
<dbReference type="Pfam" id="PF00498">
    <property type="entry name" value="FHA"/>
    <property type="match status" value="1"/>
</dbReference>
<dbReference type="SUPFAM" id="SSF55073">
    <property type="entry name" value="Nucleotide cyclase"/>
    <property type="match status" value="1"/>
</dbReference>
<dbReference type="GO" id="GO:0006171">
    <property type="term" value="P:cAMP biosynthetic process"/>
    <property type="evidence" value="ECO:0007669"/>
    <property type="project" value="TreeGrafter"/>
</dbReference>
<keyword evidence="7" id="KW-1185">Reference proteome</keyword>
<dbReference type="SUPFAM" id="SSF49879">
    <property type="entry name" value="SMAD/FHA domain"/>
    <property type="match status" value="1"/>
</dbReference>
<dbReference type="RefSeq" id="WP_183614123.1">
    <property type="nucleotide sequence ID" value="NZ_JACICY010000007.1"/>
</dbReference>
<keyword evidence="6" id="KW-0456">Lyase</keyword>
<evidence type="ECO:0000313" key="7">
    <source>
        <dbReference type="Proteomes" id="UP000562395"/>
    </source>
</evidence>
<dbReference type="PROSITE" id="PS50006">
    <property type="entry name" value="FHA_DOMAIN"/>
    <property type="match status" value="1"/>
</dbReference>
<dbReference type="Pfam" id="PF00211">
    <property type="entry name" value="Guanylate_cyc"/>
    <property type="match status" value="1"/>
</dbReference>
<dbReference type="SMART" id="SM00240">
    <property type="entry name" value="FHA"/>
    <property type="match status" value="1"/>
</dbReference>